<dbReference type="RefSeq" id="XP_028475569.1">
    <property type="nucleotide sequence ID" value="XM_028624497.1"/>
</dbReference>
<name>A0A427XP66_9TREE</name>
<feature type="compositionally biased region" description="Basic residues" evidence="1">
    <location>
        <begin position="21"/>
        <end position="30"/>
    </location>
</feature>
<keyword evidence="3" id="KW-1185">Reference proteome</keyword>
<feature type="region of interest" description="Disordered" evidence="1">
    <location>
        <begin position="1"/>
        <end position="89"/>
    </location>
</feature>
<dbReference type="GeneID" id="39593747"/>
<comment type="caution">
    <text evidence="2">The sequence shown here is derived from an EMBL/GenBank/DDBJ whole genome shotgun (WGS) entry which is preliminary data.</text>
</comment>
<protein>
    <recommendedName>
        <fullName evidence="4">Myb-like domain-containing protein</fullName>
    </recommendedName>
</protein>
<organism evidence="2 3">
    <name type="scientific">Apiotrichum porosum</name>
    <dbReference type="NCBI Taxonomy" id="105984"/>
    <lineage>
        <taxon>Eukaryota</taxon>
        <taxon>Fungi</taxon>
        <taxon>Dikarya</taxon>
        <taxon>Basidiomycota</taxon>
        <taxon>Agaricomycotina</taxon>
        <taxon>Tremellomycetes</taxon>
        <taxon>Trichosporonales</taxon>
        <taxon>Trichosporonaceae</taxon>
        <taxon>Apiotrichum</taxon>
    </lineage>
</organism>
<evidence type="ECO:0000256" key="1">
    <source>
        <dbReference type="SAM" id="MobiDB-lite"/>
    </source>
</evidence>
<reference evidence="2 3" key="1">
    <citation type="submission" date="2018-11" db="EMBL/GenBank/DDBJ databases">
        <title>Genome sequence of Apiotrichum porosum DSM 27194.</title>
        <authorList>
            <person name="Aliyu H."/>
            <person name="Gorte O."/>
            <person name="Ochsenreither K."/>
        </authorList>
    </citation>
    <scope>NUCLEOTIDE SEQUENCE [LARGE SCALE GENOMIC DNA]</scope>
    <source>
        <strain evidence="2 3">DSM 27194</strain>
    </source>
</reference>
<accession>A0A427XP66</accession>
<proteinExistence type="predicted"/>
<dbReference type="EMBL" id="RSCE01000008">
    <property type="protein sequence ID" value="RSH80622.1"/>
    <property type="molecule type" value="Genomic_DNA"/>
</dbReference>
<dbReference type="AlphaFoldDB" id="A0A427XP66"/>
<gene>
    <name evidence="2" type="ORF">EHS24_009204</name>
</gene>
<dbReference type="Proteomes" id="UP000279236">
    <property type="component" value="Unassembled WGS sequence"/>
</dbReference>
<sequence>MSESNSNDSDSTATNPTPCRSKPKPKHTPSRPKSTTTTSQDGGEGEAEADVDPKDNADDPTDGDTDYKPAQKRPRFTTGNSSAGGRRKWTSTEMELLLDAALRGSVPISVFEGAVPGRTRNQSELAWRNTVLPFLRRSLREKK</sequence>
<evidence type="ECO:0008006" key="4">
    <source>
        <dbReference type="Google" id="ProtNLM"/>
    </source>
</evidence>
<evidence type="ECO:0000313" key="3">
    <source>
        <dbReference type="Proteomes" id="UP000279236"/>
    </source>
</evidence>
<evidence type="ECO:0000313" key="2">
    <source>
        <dbReference type="EMBL" id="RSH80622.1"/>
    </source>
</evidence>
<feature type="compositionally biased region" description="Low complexity" evidence="1">
    <location>
        <begin position="1"/>
        <end position="11"/>
    </location>
</feature>